<keyword evidence="2" id="KW-0812">Transmembrane</keyword>
<dbReference type="RefSeq" id="WP_089865666.1">
    <property type="nucleotide sequence ID" value="NZ_FOTC01000001.1"/>
</dbReference>
<feature type="transmembrane region" description="Helical" evidence="2">
    <location>
        <begin position="301"/>
        <end position="320"/>
    </location>
</feature>
<dbReference type="CDD" id="cd04179">
    <property type="entry name" value="DPM_DPG-synthase_like"/>
    <property type="match status" value="1"/>
</dbReference>
<feature type="domain" description="Glycosyltransferase 2-like" evidence="3">
    <location>
        <begin position="9"/>
        <end position="189"/>
    </location>
</feature>
<feature type="transmembrane region" description="Helical" evidence="2">
    <location>
        <begin position="266"/>
        <end position="289"/>
    </location>
</feature>
<dbReference type="AlphaFoldDB" id="A0A1I4BMY3"/>
<keyword evidence="5" id="KW-1185">Reference proteome</keyword>
<evidence type="ECO:0000313" key="5">
    <source>
        <dbReference type="Proteomes" id="UP000199607"/>
    </source>
</evidence>
<evidence type="ECO:0000256" key="1">
    <source>
        <dbReference type="SAM" id="MobiDB-lite"/>
    </source>
</evidence>
<keyword evidence="2" id="KW-1133">Transmembrane helix</keyword>
<dbReference type="STRING" id="553466.SAMN04487950_0669"/>
<evidence type="ECO:0000256" key="2">
    <source>
        <dbReference type="SAM" id="Phobius"/>
    </source>
</evidence>
<dbReference type="InterPro" id="IPR001173">
    <property type="entry name" value="Glyco_trans_2-like"/>
</dbReference>
<dbReference type="InterPro" id="IPR050256">
    <property type="entry name" value="Glycosyltransferase_2"/>
</dbReference>
<evidence type="ECO:0000313" key="4">
    <source>
        <dbReference type="EMBL" id="SFK70212.1"/>
    </source>
</evidence>
<dbReference type="EMBL" id="FOTC01000001">
    <property type="protein sequence ID" value="SFK70212.1"/>
    <property type="molecule type" value="Genomic_DNA"/>
</dbReference>
<proteinExistence type="predicted"/>
<protein>
    <submittedName>
        <fullName evidence="4">Glycosyltransferase involved in cell wall bisynthesis</fullName>
    </submittedName>
</protein>
<reference evidence="5" key="1">
    <citation type="submission" date="2016-10" db="EMBL/GenBank/DDBJ databases">
        <authorList>
            <person name="Varghese N."/>
            <person name="Submissions S."/>
        </authorList>
    </citation>
    <scope>NUCLEOTIDE SEQUENCE [LARGE SCALE GENOMIC DNA]</scope>
    <source>
        <strain evidence="5">CGMCC 1.7738</strain>
    </source>
</reference>
<dbReference type="PANTHER" id="PTHR48090">
    <property type="entry name" value="UNDECAPRENYL-PHOSPHATE 4-DEOXY-4-FORMAMIDO-L-ARABINOSE TRANSFERASE-RELATED"/>
    <property type="match status" value="1"/>
</dbReference>
<name>A0A1I4BMY3_9EURY</name>
<organism evidence="4 5">
    <name type="scientific">Halogranum rubrum</name>
    <dbReference type="NCBI Taxonomy" id="553466"/>
    <lineage>
        <taxon>Archaea</taxon>
        <taxon>Methanobacteriati</taxon>
        <taxon>Methanobacteriota</taxon>
        <taxon>Stenosarchaea group</taxon>
        <taxon>Halobacteria</taxon>
        <taxon>Halobacteriales</taxon>
        <taxon>Haloferacaceae</taxon>
    </lineage>
</organism>
<gene>
    <name evidence="4" type="ORF">SAMN04487950_0669</name>
</gene>
<feature type="compositionally biased region" description="Basic and acidic residues" evidence="1">
    <location>
        <begin position="358"/>
        <end position="367"/>
    </location>
</feature>
<accession>A0A1I4BMY3</accession>
<dbReference type="GO" id="GO:0016740">
    <property type="term" value="F:transferase activity"/>
    <property type="evidence" value="ECO:0007669"/>
    <property type="project" value="UniProtKB-KW"/>
</dbReference>
<dbReference type="Gene3D" id="3.90.550.10">
    <property type="entry name" value="Spore Coat Polysaccharide Biosynthesis Protein SpsA, Chain A"/>
    <property type="match status" value="1"/>
</dbReference>
<dbReference type="InterPro" id="IPR029044">
    <property type="entry name" value="Nucleotide-diphossugar_trans"/>
</dbReference>
<evidence type="ECO:0000259" key="3">
    <source>
        <dbReference type="Pfam" id="PF00535"/>
    </source>
</evidence>
<dbReference type="Pfam" id="PF00535">
    <property type="entry name" value="Glycos_transf_2"/>
    <property type="match status" value="1"/>
</dbReference>
<feature type="region of interest" description="Disordered" evidence="1">
    <location>
        <begin position="343"/>
        <end position="367"/>
    </location>
</feature>
<dbReference type="PANTHER" id="PTHR48090:SF6">
    <property type="entry name" value="SLR5056 PROTEIN"/>
    <property type="match status" value="1"/>
</dbReference>
<dbReference type="Proteomes" id="UP000199607">
    <property type="component" value="Unassembled WGS sequence"/>
</dbReference>
<dbReference type="SUPFAM" id="SSF53448">
    <property type="entry name" value="Nucleotide-diphospho-sugar transferases"/>
    <property type="match status" value="1"/>
</dbReference>
<sequence>MYKGNTVAVVVPAYNEAGFVGGVIDTLPELVDRAYVVDDHSQDDTWEVICRHASVANAMRQPIRADGGIEATEFVTPIRNAQNRGVGYSITTGYRRALEDGADVVVVMNGDGQMDPNILPRILDPVVDGLTDYAKGNRLRDNPHSLGMSSWRLFGNWTLTFLSRISSGYWHVSDSQNGYTAISRHALETIDLDNLYERYGFLNDLLVKLNVHGLRVADVSHPALYGDEQSGISYPSFISSVSMLLLRDFVWRLSRKYVSDRLHPTALYYALSGVSVLGGLFALLSFVASAVGLDTVDVDSWVLPGTMLTSGLFFLLAVFADARENEHLQVFIPELPSQRQDRSVGRVDVGVAPLSSTARDESDADRS</sequence>
<keyword evidence="4" id="KW-0808">Transferase</keyword>
<keyword evidence="2" id="KW-0472">Membrane</keyword>